<evidence type="ECO:0000313" key="1">
    <source>
        <dbReference type="EMBL" id="GAF80560.1"/>
    </source>
</evidence>
<reference evidence="1" key="1">
    <citation type="journal article" date="2014" name="Front. Microbiol.">
        <title>High frequency of phylogenetically diverse reductive dehalogenase-homologous genes in deep subseafloor sedimentary metagenomes.</title>
        <authorList>
            <person name="Kawai M."/>
            <person name="Futagami T."/>
            <person name="Toyoda A."/>
            <person name="Takaki Y."/>
            <person name="Nishi S."/>
            <person name="Hori S."/>
            <person name="Arai W."/>
            <person name="Tsubouchi T."/>
            <person name="Morono Y."/>
            <person name="Uchiyama I."/>
            <person name="Ito T."/>
            <person name="Fujiyama A."/>
            <person name="Inagaki F."/>
            <person name="Takami H."/>
        </authorList>
    </citation>
    <scope>NUCLEOTIDE SEQUENCE</scope>
    <source>
        <strain evidence="1">Expedition CK06-06</strain>
    </source>
</reference>
<dbReference type="AlphaFoldDB" id="X0TWR6"/>
<accession>X0TWR6</accession>
<proteinExistence type="predicted"/>
<protein>
    <submittedName>
        <fullName evidence="1">Uncharacterized protein</fullName>
    </submittedName>
</protein>
<organism evidence="1">
    <name type="scientific">marine sediment metagenome</name>
    <dbReference type="NCBI Taxonomy" id="412755"/>
    <lineage>
        <taxon>unclassified sequences</taxon>
        <taxon>metagenomes</taxon>
        <taxon>ecological metagenomes</taxon>
    </lineage>
</organism>
<comment type="caution">
    <text evidence="1">The sequence shown here is derived from an EMBL/GenBank/DDBJ whole genome shotgun (WGS) entry which is preliminary data.</text>
</comment>
<sequence length="77" mass="8831">MHFEVVGKIEQIETIAVGGRIGDIMRLRRQFGPGRWRKLKGIASVKLAGGQVRKAEVHWYEAHGIGRKKMKMKRFLS</sequence>
<gene>
    <name evidence="1" type="ORF">S01H1_16292</name>
</gene>
<dbReference type="EMBL" id="BARS01008560">
    <property type="protein sequence ID" value="GAF80560.1"/>
    <property type="molecule type" value="Genomic_DNA"/>
</dbReference>
<name>X0TWR6_9ZZZZ</name>